<protein>
    <submittedName>
        <fullName evidence="1">Uncharacterized protein</fullName>
    </submittedName>
</protein>
<evidence type="ECO:0000313" key="2">
    <source>
        <dbReference type="Proteomes" id="UP000185003"/>
    </source>
</evidence>
<gene>
    <name evidence="1" type="ORF">SAMN04488055_3155</name>
</gene>
<dbReference type="OrthoDB" id="652804at2"/>
<evidence type="ECO:0000313" key="1">
    <source>
        <dbReference type="EMBL" id="SIO14386.1"/>
    </source>
</evidence>
<reference evidence="1 2" key="1">
    <citation type="submission" date="2016-11" db="EMBL/GenBank/DDBJ databases">
        <authorList>
            <person name="Jaros S."/>
            <person name="Januszkiewicz K."/>
            <person name="Wedrychowicz H."/>
        </authorList>
    </citation>
    <scope>NUCLEOTIDE SEQUENCE [LARGE SCALE GENOMIC DNA]</scope>
    <source>
        <strain evidence="1 2">DSM 24787</strain>
    </source>
</reference>
<name>A0A1N6H3Q4_9BACT</name>
<organism evidence="1 2">
    <name type="scientific">Chitinophaga niabensis</name>
    <dbReference type="NCBI Taxonomy" id="536979"/>
    <lineage>
        <taxon>Bacteria</taxon>
        <taxon>Pseudomonadati</taxon>
        <taxon>Bacteroidota</taxon>
        <taxon>Chitinophagia</taxon>
        <taxon>Chitinophagales</taxon>
        <taxon>Chitinophagaceae</taxon>
        <taxon>Chitinophaga</taxon>
    </lineage>
</organism>
<proteinExistence type="predicted"/>
<dbReference type="AlphaFoldDB" id="A0A1N6H3Q4"/>
<dbReference type="EMBL" id="FSRA01000001">
    <property type="protein sequence ID" value="SIO14386.1"/>
    <property type="molecule type" value="Genomic_DNA"/>
</dbReference>
<keyword evidence="2" id="KW-1185">Reference proteome</keyword>
<sequence length="400" mass="46131">MEKQLEQFLQRWEQAFNELQTLSLYKNQVKTTQYSDGLRYNLKKFDGETFPSDGLMTKNKHDLDTNSLYEYGFNAEGLPCYVKYHHNYNHATWEGFYNYCDDFVEYVEFYVHTGVPSSIVRIEFRDKRKISLQNLVINGRGGSAASPQMSREEIISSIRNDESAFILTATRYEYGLKDRIEKASNIHIIPGMGKFTSYDEYGYDQNETLDTIRRFFEQGHNQLIYCKLSENMTSETLVESLSEALARSIAETLTRQVKELPVALLELSYHYGDNYIPYLVCQSAQEVATKLANGNSVFIGDYQDALDLEIESLEKLYAQLEQMMEDMGTGELGRKMLIKAARHLTRSKLFGKLQVTEDFAAYAIDWTIDGYGDGEFEKILLECGVEPTIIKLWKHTGMLL</sequence>
<dbReference type="RefSeq" id="WP_074240142.1">
    <property type="nucleotide sequence ID" value="NZ_FSRA01000001.1"/>
</dbReference>
<dbReference type="Proteomes" id="UP000185003">
    <property type="component" value="Unassembled WGS sequence"/>
</dbReference>
<accession>A0A1N6H3Q4</accession>